<name>D2U8K3_XANAP</name>
<accession>D2U8K3</accession>
<gene>
    <name evidence="1" type="ordered locus">XALc_1789</name>
</gene>
<organism evidence="1 2">
    <name type="scientific">Xanthomonas albilineans (strain GPE PC73 / CFBP 7063)</name>
    <dbReference type="NCBI Taxonomy" id="380358"/>
    <lineage>
        <taxon>Bacteria</taxon>
        <taxon>Pseudomonadati</taxon>
        <taxon>Pseudomonadota</taxon>
        <taxon>Gammaproteobacteria</taxon>
        <taxon>Lysobacterales</taxon>
        <taxon>Lysobacteraceae</taxon>
        <taxon>Xanthomonas</taxon>
    </lineage>
</organism>
<dbReference type="AlphaFoldDB" id="D2U8K3"/>
<dbReference type="RefSeq" id="WP_012916283.1">
    <property type="nucleotide sequence ID" value="NC_013722.1"/>
</dbReference>
<dbReference type="PANTHER" id="PTHR21621:SF0">
    <property type="entry name" value="BETA-CITRYLGLUTAMATE SYNTHASE B-RELATED"/>
    <property type="match status" value="1"/>
</dbReference>
<dbReference type="SUPFAM" id="SSF56059">
    <property type="entry name" value="Glutathione synthetase ATP-binding domain-like"/>
    <property type="match status" value="1"/>
</dbReference>
<sequence length="378" mass="42116">MSKESGINLLIVSYADDSHALAVAAAMEMCGHNCVIWSEPKLAGESVGSIALGEREIRWSVCGRNYGPSDFDLVWLRRIGSIALPEWMHADDRKFAAADNAAFFGFFWSPLSVSARWIHSPASRLNGESKIQQLQHAYGLGFKIPPTLISNDPDEIVQFIEACKARGQGTVFKTFGSMTWFEKGRVLENYTSEIVVGDLIDMDVVRAVPAIYQSHVRKEYEVRSTFFGGREYSVRIDSQSTDAGAIDWRAIDNLQGVLSPTKLPAAIHDKCVALLDEMSLSMGCFDFIVDRSGDFVFVEVNQQGQFLWIEDYLPEMRALAGFCEFVIGLVPGQPQPGAIDFNSLVLQRICDSSRYKQLARQLAAFGTVDTKHLDKYLE</sequence>
<dbReference type="STRING" id="380358.XALC_1789"/>
<dbReference type="PANTHER" id="PTHR21621">
    <property type="entry name" value="RIBOSOMAL PROTEIN S6 MODIFICATION PROTEIN"/>
    <property type="match status" value="1"/>
</dbReference>
<dbReference type="KEGG" id="xal:XALC_1789"/>
<evidence type="ECO:0000313" key="2">
    <source>
        <dbReference type="Proteomes" id="UP000001890"/>
    </source>
</evidence>
<dbReference type="GO" id="GO:0005737">
    <property type="term" value="C:cytoplasm"/>
    <property type="evidence" value="ECO:0007669"/>
    <property type="project" value="TreeGrafter"/>
</dbReference>
<dbReference type="eggNOG" id="COG0189">
    <property type="taxonomic scope" value="Bacteria"/>
</dbReference>
<dbReference type="EMBL" id="FP565176">
    <property type="protein sequence ID" value="CBA16283.1"/>
    <property type="molecule type" value="Genomic_DNA"/>
</dbReference>
<evidence type="ECO:0008006" key="3">
    <source>
        <dbReference type="Google" id="ProtNLM"/>
    </source>
</evidence>
<keyword evidence="2" id="KW-1185">Reference proteome</keyword>
<proteinExistence type="predicted"/>
<reference evidence="1 2" key="1">
    <citation type="journal article" date="2009" name="BMC Genomics">
        <title>The complete genome sequence of Xanthomonas albilineans provides new insights into the reductive genome evolution of the xylem-limited Xanthomonadaceae.</title>
        <authorList>
            <person name="Pieretti I."/>
            <person name="Royer M."/>
            <person name="Barbe V."/>
            <person name="Carrere S."/>
            <person name="Koebnik R."/>
            <person name="Cociancich S."/>
            <person name="Couloux A."/>
            <person name="Darrasse A."/>
            <person name="Gouzy J."/>
            <person name="Jacques M.A."/>
            <person name="Lauber E."/>
            <person name="Manceau C."/>
            <person name="Mangenot S."/>
            <person name="Poussier S."/>
            <person name="Segurens B."/>
            <person name="Szurek B."/>
            <person name="Verdier V."/>
            <person name="Arlat M."/>
            <person name="Rott P."/>
        </authorList>
    </citation>
    <scope>NUCLEOTIDE SEQUENCE [LARGE SCALE GENOMIC DNA]</scope>
    <source>
        <strain evidence="2">GPE PC73 / CFBP 7063</strain>
    </source>
</reference>
<dbReference type="GO" id="GO:0009432">
    <property type="term" value="P:SOS response"/>
    <property type="evidence" value="ECO:0007669"/>
    <property type="project" value="TreeGrafter"/>
</dbReference>
<dbReference type="Gene3D" id="3.30.470.20">
    <property type="entry name" value="ATP-grasp fold, B domain"/>
    <property type="match status" value="1"/>
</dbReference>
<evidence type="ECO:0000313" key="1">
    <source>
        <dbReference type="EMBL" id="CBA16283.1"/>
    </source>
</evidence>
<dbReference type="GO" id="GO:0018169">
    <property type="term" value="F:ribosomal S6-glutamic acid ligase activity"/>
    <property type="evidence" value="ECO:0007669"/>
    <property type="project" value="TreeGrafter"/>
</dbReference>
<protein>
    <recommendedName>
        <fullName evidence="3">ATP-grasp domain-containing protein</fullName>
    </recommendedName>
</protein>
<dbReference type="Proteomes" id="UP000001890">
    <property type="component" value="Chromosome"/>
</dbReference>